<dbReference type="InterPro" id="IPR037038">
    <property type="entry name" value="HepT-like_sf"/>
</dbReference>
<dbReference type="PANTHER" id="PTHR34139">
    <property type="entry name" value="UPF0331 PROTEIN MJ0127"/>
    <property type="match status" value="1"/>
</dbReference>
<keyword evidence="4" id="KW-0547">Nucleotide-binding</keyword>
<dbReference type="GO" id="GO:0110001">
    <property type="term" value="C:toxin-antitoxin complex"/>
    <property type="evidence" value="ECO:0007669"/>
    <property type="project" value="InterPro"/>
</dbReference>
<dbReference type="AlphaFoldDB" id="A0A1F6WMN6"/>
<dbReference type="GO" id="GO:0016787">
    <property type="term" value="F:hydrolase activity"/>
    <property type="evidence" value="ECO:0007669"/>
    <property type="project" value="UniProtKB-KW"/>
</dbReference>
<dbReference type="STRING" id="1801764.A2903_01945"/>
<dbReference type="Gene3D" id="1.20.120.580">
    <property type="entry name" value="bsu32300-like"/>
    <property type="match status" value="1"/>
</dbReference>
<comment type="caution">
    <text evidence="7">The sequence shown here is derived from an EMBL/GenBank/DDBJ whole genome shotgun (WGS) entry which is preliminary data.</text>
</comment>
<evidence type="ECO:0000256" key="5">
    <source>
        <dbReference type="ARBA" id="ARBA00022801"/>
    </source>
</evidence>
<sequence>LEQFKNDIIIACDHIKDNINGQTLESFTKDVKTSHAVMMEFIIIGEAATHFSEEIRERNPDIRWSSVVGMRNIMAHDYFEIDPKVLWDTATIAVPKLKEQMEAISLEV</sequence>
<dbReference type="EMBL" id="MFUO01000036">
    <property type="protein sequence ID" value="OGI83138.1"/>
    <property type="molecule type" value="Genomic_DNA"/>
</dbReference>
<dbReference type="PANTHER" id="PTHR34139:SF1">
    <property type="entry name" value="RNASE MJ1380-RELATED"/>
    <property type="match status" value="1"/>
</dbReference>
<gene>
    <name evidence="7" type="ORF">A2903_01945</name>
</gene>
<dbReference type="GO" id="GO:0000166">
    <property type="term" value="F:nucleotide binding"/>
    <property type="evidence" value="ECO:0007669"/>
    <property type="project" value="UniProtKB-KW"/>
</dbReference>
<evidence type="ECO:0000313" key="8">
    <source>
        <dbReference type="Proteomes" id="UP000178184"/>
    </source>
</evidence>
<comment type="similarity">
    <text evidence="6">Belongs to the HepT RNase toxin family.</text>
</comment>
<evidence type="ECO:0000256" key="1">
    <source>
        <dbReference type="ARBA" id="ARBA00022553"/>
    </source>
</evidence>
<evidence type="ECO:0000256" key="6">
    <source>
        <dbReference type="ARBA" id="ARBA00024207"/>
    </source>
</evidence>
<keyword evidence="1" id="KW-0597">Phosphoprotein</keyword>
<evidence type="ECO:0000256" key="2">
    <source>
        <dbReference type="ARBA" id="ARBA00022649"/>
    </source>
</evidence>
<evidence type="ECO:0000256" key="4">
    <source>
        <dbReference type="ARBA" id="ARBA00022741"/>
    </source>
</evidence>
<organism evidence="7 8">
    <name type="scientific">Candidatus Nomurabacteria bacterium RIFCSPLOWO2_01_FULL_33_17</name>
    <dbReference type="NCBI Taxonomy" id="1801764"/>
    <lineage>
        <taxon>Bacteria</taxon>
        <taxon>Candidatus Nomuraibacteriota</taxon>
    </lineage>
</organism>
<dbReference type="InterPro" id="IPR051813">
    <property type="entry name" value="HepT_RNase_toxin"/>
</dbReference>
<evidence type="ECO:0008006" key="9">
    <source>
        <dbReference type="Google" id="ProtNLM"/>
    </source>
</evidence>
<proteinExistence type="inferred from homology"/>
<keyword evidence="3" id="KW-0540">Nuclease</keyword>
<feature type="non-terminal residue" evidence="7">
    <location>
        <position position="1"/>
    </location>
</feature>
<keyword evidence="5" id="KW-0378">Hydrolase</keyword>
<dbReference type="GO" id="GO:0004540">
    <property type="term" value="F:RNA nuclease activity"/>
    <property type="evidence" value="ECO:0007669"/>
    <property type="project" value="InterPro"/>
</dbReference>
<evidence type="ECO:0000256" key="3">
    <source>
        <dbReference type="ARBA" id="ARBA00022722"/>
    </source>
</evidence>
<name>A0A1F6WMN6_9BACT</name>
<accession>A0A1F6WMN6</accession>
<keyword evidence="2" id="KW-1277">Toxin-antitoxin system</keyword>
<dbReference type="Pfam" id="PF01934">
    <property type="entry name" value="HepT-like"/>
    <property type="match status" value="1"/>
</dbReference>
<protein>
    <recommendedName>
        <fullName evidence="9">DUF86 domain-containing protein</fullName>
    </recommendedName>
</protein>
<evidence type="ECO:0000313" key="7">
    <source>
        <dbReference type="EMBL" id="OGI83138.1"/>
    </source>
</evidence>
<dbReference type="InterPro" id="IPR008201">
    <property type="entry name" value="HepT-like"/>
</dbReference>
<reference evidence="7 8" key="1">
    <citation type="journal article" date="2016" name="Nat. Commun.">
        <title>Thousands of microbial genomes shed light on interconnected biogeochemical processes in an aquifer system.</title>
        <authorList>
            <person name="Anantharaman K."/>
            <person name="Brown C.T."/>
            <person name="Hug L.A."/>
            <person name="Sharon I."/>
            <person name="Castelle C.J."/>
            <person name="Probst A.J."/>
            <person name="Thomas B.C."/>
            <person name="Singh A."/>
            <person name="Wilkins M.J."/>
            <person name="Karaoz U."/>
            <person name="Brodie E.L."/>
            <person name="Williams K.H."/>
            <person name="Hubbard S.S."/>
            <person name="Banfield J.F."/>
        </authorList>
    </citation>
    <scope>NUCLEOTIDE SEQUENCE [LARGE SCALE GENOMIC DNA]</scope>
</reference>
<dbReference type="Proteomes" id="UP000178184">
    <property type="component" value="Unassembled WGS sequence"/>
</dbReference>